<dbReference type="GO" id="GO:0008932">
    <property type="term" value="F:lytic endotransglycosylase activity"/>
    <property type="evidence" value="ECO:0007669"/>
    <property type="project" value="UniProtKB-UniRule"/>
</dbReference>
<keyword evidence="1" id="KW-0732">Signal</keyword>
<protein>
    <recommendedName>
        <fullName evidence="4">Endolytic peptidoglycan transglycosylase RlpA</fullName>
        <ecNumber evidence="4">4.2.2.-</ecNumber>
    </recommendedName>
</protein>
<name>A0A841J216_9SPHN</name>
<dbReference type="AlphaFoldDB" id="A0A841J216"/>
<dbReference type="CDD" id="cd22268">
    <property type="entry name" value="DPBB_RlpA-like"/>
    <property type="match status" value="1"/>
</dbReference>
<dbReference type="Pfam" id="PF05036">
    <property type="entry name" value="SPOR"/>
    <property type="match status" value="1"/>
</dbReference>
<evidence type="ECO:0000259" key="7">
    <source>
        <dbReference type="Pfam" id="PF05036"/>
    </source>
</evidence>
<dbReference type="InterPro" id="IPR009009">
    <property type="entry name" value="RlpA-like_DPBB"/>
</dbReference>
<keyword evidence="2 4" id="KW-0456">Lyase</keyword>
<dbReference type="EMBL" id="JACIJP010000001">
    <property type="protein sequence ID" value="MBB6122578.1"/>
    <property type="molecule type" value="Genomic_DNA"/>
</dbReference>
<comment type="similarity">
    <text evidence="4 5">Belongs to the RlpA family.</text>
</comment>
<dbReference type="GO" id="GO:0009279">
    <property type="term" value="C:cell outer membrane"/>
    <property type="evidence" value="ECO:0007669"/>
    <property type="project" value="TreeGrafter"/>
</dbReference>
<dbReference type="GO" id="GO:0042834">
    <property type="term" value="F:peptidoglycan binding"/>
    <property type="evidence" value="ECO:0007669"/>
    <property type="project" value="InterPro"/>
</dbReference>
<keyword evidence="4" id="KW-0564">Palmitate</keyword>
<keyword evidence="4" id="KW-0472">Membrane</keyword>
<dbReference type="SUPFAM" id="SSF50685">
    <property type="entry name" value="Barwin-like endoglucanases"/>
    <property type="match status" value="1"/>
</dbReference>
<dbReference type="Proteomes" id="UP000552700">
    <property type="component" value="Unassembled WGS sequence"/>
</dbReference>
<evidence type="ECO:0000313" key="8">
    <source>
        <dbReference type="EMBL" id="MBB6122578.1"/>
    </source>
</evidence>
<gene>
    <name evidence="4" type="primary">rlpA</name>
    <name evidence="8" type="ORF">FHS92_000285</name>
</gene>
<dbReference type="PROSITE" id="PS51257">
    <property type="entry name" value="PROKAR_LIPOPROTEIN"/>
    <property type="match status" value="1"/>
</dbReference>
<dbReference type="Gene3D" id="3.30.70.1070">
    <property type="entry name" value="Sporulation related repeat"/>
    <property type="match status" value="1"/>
</dbReference>
<dbReference type="Gene3D" id="2.40.40.10">
    <property type="entry name" value="RlpA-like domain"/>
    <property type="match status" value="1"/>
</dbReference>
<comment type="subcellular location">
    <subcellularLocation>
        <location evidence="4">Cell membrane</location>
        <topology evidence="4">Lipid-anchor</topology>
    </subcellularLocation>
</comment>
<feature type="domain" description="RlpA-like protein double-psi beta-barrel" evidence="6">
    <location>
        <begin position="74"/>
        <end position="161"/>
    </location>
</feature>
<feature type="domain" description="SPOR" evidence="7">
    <location>
        <begin position="241"/>
        <end position="299"/>
    </location>
</feature>
<dbReference type="InterPro" id="IPR007730">
    <property type="entry name" value="SPOR-like_dom"/>
</dbReference>
<sequence>MLSTIRTIALLGGAALALGSCSGIVGKREAGPPPAARPSPPRAVVQDLPVKIGNPYQVGSVTYTPADPPSYDEVGYASWYGEEVGGNATANGERFNPGGISGAHKTLPLPSYVEVTALDNGRTILVRLNDRGPFSNDRLIDLSRGAAEQLGIAGGGAAAVRVRRVNPPDQERATLRAGGRAAERLETPAPLLVALRSKLQAAPGSLPPAPVVALVPPKAQASVAPKPVALPKPAVPQAGISYVVQAAAFSSRERAAAAAKRIGATASPSGALWRVRYGPYPSEAAAAEGVKRAAASGFPGARIMVNE</sequence>
<dbReference type="GO" id="GO:0000270">
    <property type="term" value="P:peptidoglycan metabolic process"/>
    <property type="evidence" value="ECO:0007669"/>
    <property type="project" value="UniProtKB-UniRule"/>
</dbReference>
<dbReference type="InterPro" id="IPR036680">
    <property type="entry name" value="SPOR-like_sf"/>
</dbReference>
<dbReference type="PANTHER" id="PTHR34183">
    <property type="entry name" value="ENDOLYTIC PEPTIDOGLYCAN TRANSGLYCOSYLASE RLPA"/>
    <property type="match status" value="1"/>
</dbReference>
<evidence type="ECO:0000256" key="3">
    <source>
        <dbReference type="ARBA" id="ARBA00023316"/>
    </source>
</evidence>
<evidence type="ECO:0000256" key="5">
    <source>
        <dbReference type="RuleBase" id="RU003495"/>
    </source>
</evidence>
<comment type="caution">
    <text evidence="8">The sequence shown here is derived from an EMBL/GenBank/DDBJ whole genome shotgun (WGS) entry which is preliminary data.</text>
</comment>
<accession>A0A841J216</accession>
<evidence type="ECO:0000313" key="9">
    <source>
        <dbReference type="Proteomes" id="UP000552700"/>
    </source>
</evidence>
<dbReference type="HAMAP" id="MF_02071">
    <property type="entry name" value="RlpA"/>
    <property type="match status" value="1"/>
</dbReference>
<keyword evidence="3 4" id="KW-0961">Cell wall biogenesis/degradation</keyword>
<proteinExistence type="inferred from homology"/>
<keyword evidence="9" id="KW-1185">Reference proteome</keyword>
<dbReference type="PANTHER" id="PTHR34183:SF1">
    <property type="entry name" value="ENDOLYTIC PEPTIDOGLYCAN TRANSGLYCOSYLASE RLPA"/>
    <property type="match status" value="1"/>
</dbReference>
<organism evidence="8 9">
    <name type="scientific">Sphingobium subterraneum</name>
    <dbReference type="NCBI Taxonomy" id="627688"/>
    <lineage>
        <taxon>Bacteria</taxon>
        <taxon>Pseudomonadati</taxon>
        <taxon>Pseudomonadota</taxon>
        <taxon>Alphaproteobacteria</taxon>
        <taxon>Sphingomonadales</taxon>
        <taxon>Sphingomonadaceae</taxon>
        <taxon>Sphingobium</taxon>
    </lineage>
</organism>
<dbReference type="GO" id="GO:0071555">
    <property type="term" value="P:cell wall organization"/>
    <property type="evidence" value="ECO:0007669"/>
    <property type="project" value="UniProtKB-KW"/>
</dbReference>
<comment type="function">
    <text evidence="4">Lytic transglycosylase with a strong preference for naked glycan strands that lack stem peptides.</text>
</comment>
<dbReference type="InterPro" id="IPR034718">
    <property type="entry name" value="RlpA"/>
</dbReference>
<dbReference type="InterPro" id="IPR012997">
    <property type="entry name" value="RplA"/>
</dbReference>
<keyword evidence="4 8" id="KW-0449">Lipoprotein</keyword>
<evidence type="ECO:0000256" key="1">
    <source>
        <dbReference type="ARBA" id="ARBA00022729"/>
    </source>
</evidence>
<dbReference type="RefSeq" id="WP_184076842.1">
    <property type="nucleotide sequence ID" value="NZ_JACIJP010000001.1"/>
</dbReference>
<dbReference type="EC" id="4.2.2.-" evidence="4"/>
<evidence type="ECO:0000256" key="4">
    <source>
        <dbReference type="HAMAP-Rule" id="MF_02071"/>
    </source>
</evidence>
<dbReference type="Pfam" id="PF03330">
    <property type="entry name" value="DPBB_1"/>
    <property type="match status" value="1"/>
</dbReference>
<dbReference type="GO" id="GO:0005886">
    <property type="term" value="C:plasma membrane"/>
    <property type="evidence" value="ECO:0007669"/>
    <property type="project" value="UniProtKB-SubCell"/>
</dbReference>
<evidence type="ECO:0000256" key="2">
    <source>
        <dbReference type="ARBA" id="ARBA00023239"/>
    </source>
</evidence>
<dbReference type="NCBIfam" id="TIGR00413">
    <property type="entry name" value="rlpA"/>
    <property type="match status" value="1"/>
</dbReference>
<dbReference type="SUPFAM" id="SSF110997">
    <property type="entry name" value="Sporulation related repeat"/>
    <property type="match status" value="1"/>
</dbReference>
<keyword evidence="4" id="KW-1003">Cell membrane</keyword>
<reference evidence="8 9" key="1">
    <citation type="submission" date="2020-08" db="EMBL/GenBank/DDBJ databases">
        <title>Genomic Encyclopedia of Type Strains, Phase IV (KMG-IV): sequencing the most valuable type-strain genomes for metagenomic binning, comparative biology and taxonomic classification.</title>
        <authorList>
            <person name="Goeker M."/>
        </authorList>
    </citation>
    <scope>NUCLEOTIDE SEQUENCE [LARGE SCALE GENOMIC DNA]</scope>
    <source>
        <strain evidence="8 9">DSM 102255</strain>
    </source>
</reference>
<evidence type="ECO:0000259" key="6">
    <source>
        <dbReference type="Pfam" id="PF03330"/>
    </source>
</evidence>
<dbReference type="InterPro" id="IPR036908">
    <property type="entry name" value="RlpA-like_sf"/>
</dbReference>